<dbReference type="NCBIfam" id="TIGR01571">
    <property type="entry name" value="A_thal_Cys_rich"/>
    <property type="match status" value="1"/>
</dbReference>
<dbReference type="HOGENOM" id="CLU_083147_1_2_1"/>
<evidence type="ECO:0000313" key="2">
    <source>
        <dbReference type="Proteomes" id="UP000026962"/>
    </source>
</evidence>
<dbReference type="PANTHER" id="PTHR15907">
    <property type="entry name" value="DUF614 FAMILY PROTEIN-RELATED"/>
    <property type="match status" value="1"/>
</dbReference>
<sequence length="160" mass="17089">MASSYPAGAGAAFGVQANNPPVASWSSGLCGCCDDVGGCCLTFFCPCIAFGRIAEIVDQGATSCCASGTLYMLLATATGFACAYSCCYRSRLRQQYGLEEKPCGDCCVHWCCHPCALCQEYRELKSHGFDMSLGWQGNMERMGKGGVATAPPQMHQRMTR</sequence>
<dbReference type="Gramene" id="OPUNC04G12900.1">
    <property type="protein sequence ID" value="OPUNC04G12900.1"/>
    <property type="gene ID" value="OPUNC04G12900"/>
</dbReference>
<dbReference type="eggNOG" id="ENOG502S7UD">
    <property type="taxonomic scope" value="Eukaryota"/>
</dbReference>
<accession>A0A0E0KRI1</accession>
<reference evidence="1" key="2">
    <citation type="submission" date="2018-05" db="EMBL/GenBank/DDBJ databases">
        <title>OpunRS2 (Oryza punctata Reference Sequence Version 2).</title>
        <authorList>
            <person name="Zhang J."/>
            <person name="Kudrna D."/>
            <person name="Lee S."/>
            <person name="Talag J."/>
            <person name="Welchert J."/>
            <person name="Wing R.A."/>
        </authorList>
    </citation>
    <scope>NUCLEOTIDE SEQUENCE [LARGE SCALE GENOMIC DNA]</scope>
</reference>
<dbReference type="Pfam" id="PF04749">
    <property type="entry name" value="PLAC8"/>
    <property type="match status" value="1"/>
</dbReference>
<protein>
    <submittedName>
        <fullName evidence="1">Uncharacterized protein</fullName>
    </submittedName>
</protein>
<dbReference type="OMA" id="CCYTCWC"/>
<proteinExistence type="predicted"/>
<dbReference type="Proteomes" id="UP000026962">
    <property type="component" value="Chromosome 4"/>
</dbReference>
<dbReference type="EnsemblPlants" id="OPUNC04G12900.1">
    <property type="protein sequence ID" value="OPUNC04G12900.1"/>
    <property type="gene ID" value="OPUNC04G12900"/>
</dbReference>
<organism evidence="1">
    <name type="scientific">Oryza punctata</name>
    <name type="common">Red rice</name>
    <dbReference type="NCBI Taxonomy" id="4537"/>
    <lineage>
        <taxon>Eukaryota</taxon>
        <taxon>Viridiplantae</taxon>
        <taxon>Streptophyta</taxon>
        <taxon>Embryophyta</taxon>
        <taxon>Tracheophyta</taxon>
        <taxon>Spermatophyta</taxon>
        <taxon>Magnoliopsida</taxon>
        <taxon>Liliopsida</taxon>
        <taxon>Poales</taxon>
        <taxon>Poaceae</taxon>
        <taxon>BOP clade</taxon>
        <taxon>Oryzoideae</taxon>
        <taxon>Oryzeae</taxon>
        <taxon>Oryzinae</taxon>
        <taxon>Oryza</taxon>
    </lineage>
</organism>
<keyword evidence="2" id="KW-1185">Reference proteome</keyword>
<name>A0A0E0KRI1_ORYPU</name>
<dbReference type="STRING" id="4537.A0A0E0KRI1"/>
<evidence type="ECO:0000313" key="1">
    <source>
        <dbReference type="EnsemblPlants" id="OPUNC04G12900.1"/>
    </source>
</evidence>
<reference evidence="1" key="1">
    <citation type="submission" date="2015-04" db="UniProtKB">
        <authorList>
            <consortium name="EnsemblPlants"/>
        </authorList>
    </citation>
    <scope>IDENTIFICATION</scope>
</reference>
<dbReference type="InterPro" id="IPR006461">
    <property type="entry name" value="PLAC_motif_containing"/>
</dbReference>
<dbReference type="AlphaFoldDB" id="A0A0E0KRI1"/>